<dbReference type="EMBL" id="VIEB01000413">
    <property type="protein sequence ID" value="TQD91607.1"/>
    <property type="molecule type" value="Genomic_DNA"/>
</dbReference>
<evidence type="ECO:0000313" key="2">
    <source>
        <dbReference type="Proteomes" id="UP000315295"/>
    </source>
</evidence>
<protein>
    <submittedName>
        <fullName evidence="1">Uncharacterized protein</fullName>
    </submittedName>
</protein>
<dbReference type="AlphaFoldDB" id="A0A540LYN6"/>
<sequence length="149" mass="16147">MHSGTIWSCPDIPATVFPCLISTNAESVVESAEDFLVDLSDNLSECIGTIWSCSDLSATVIAGLISANADSADDFTVDLFDNSSECTGTSLVSVLLPDMVLMASDYRISAIGISKRQVNPIRLSQFRTESLRVGSKTHSQFERYVEVML</sequence>
<dbReference type="Proteomes" id="UP000315295">
    <property type="component" value="Unassembled WGS sequence"/>
</dbReference>
<organism evidence="1 2">
    <name type="scientific">Malus baccata</name>
    <name type="common">Siberian crab apple</name>
    <name type="synonym">Pyrus baccata</name>
    <dbReference type="NCBI Taxonomy" id="106549"/>
    <lineage>
        <taxon>Eukaryota</taxon>
        <taxon>Viridiplantae</taxon>
        <taxon>Streptophyta</taxon>
        <taxon>Embryophyta</taxon>
        <taxon>Tracheophyta</taxon>
        <taxon>Spermatophyta</taxon>
        <taxon>Magnoliopsida</taxon>
        <taxon>eudicotyledons</taxon>
        <taxon>Gunneridae</taxon>
        <taxon>Pentapetalae</taxon>
        <taxon>rosids</taxon>
        <taxon>fabids</taxon>
        <taxon>Rosales</taxon>
        <taxon>Rosaceae</taxon>
        <taxon>Amygdaloideae</taxon>
        <taxon>Maleae</taxon>
        <taxon>Malus</taxon>
    </lineage>
</organism>
<evidence type="ECO:0000313" key="1">
    <source>
        <dbReference type="EMBL" id="TQD91607.1"/>
    </source>
</evidence>
<gene>
    <name evidence="1" type="ORF">C1H46_022790</name>
</gene>
<keyword evidence="2" id="KW-1185">Reference proteome</keyword>
<reference evidence="1 2" key="1">
    <citation type="journal article" date="2019" name="G3 (Bethesda)">
        <title>Sequencing of a Wild Apple (Malus baccata) Genome Unravels the Differences Between Cultivated and Wild Apple Species Regarding Disease Resistance and Cold Tolerance.</title>
        <authorList>
            <person name="Chen X."/>
        </authorList>
    </citation>
    <scope>NUCLEOTIDE SEQUENCE [LARGE SCALE GENOMIC DNA]</scope>
    <source>
        <strain evidence="2">cv. Shandingzi</strain>
        <tissue evidence="1">Leaves</tissue>
    </source>
</reference>
<name>A0A540LYN6_MALBA</name>
<proteinExistence type="predicted"/>
<comment type="caution">
    <text evidence="1">The sequence shown here is derived from an EMBL/GenBank/DDBJ whole genome shotgun (WGS) entry which is preliminary data.</text>
</comment>
<accession>A0A540LYN6</accession>